<proteinExistence type="predicted"/>
<comment type="caution">
    <text evidence="1">The sequence shown here is derived from an EMBL/GenBank/DDBJ whole genome shotgun (WGS) entry which is preliminary data.</text>
</comment>
<evidence type="ECO:0000313" key="2">
    <source>
        <dbReference type="Proteomes" id="UP000673552"/>
    </source>
</evidence>
<dbReference type="GeneID" id="92512398"/>
<dbReference type="InterPro" id="IPR027417">
    <property type="entry name" value="P-loop_NTPase"/>
</dbReference>
<dbReference type="Proteomes" id="UP000673552">
    <property type="component" value="Chromosome 34"/>
</dbReference>
<protein>
    <recommendedName>
        <fullName evidence="3">Tuzin</fullName>
    </recommendedName>
</protein>
<dbReference type="PANTHER" id="PTHR34157">
    <property type="entry name" value="TUZIN"/>
    <property type="match status" value="1"/>
</dbReference>
<dbReference type="RefSeq" id="XP_067175261.1">
    <property type="nucleotide sequence ID" value="XM_067319886.1"/>
</dbReference>
<dbReference type="KEGG" id="lmat:92512398"/>
<gene>
    <name evidence="1" type="ORF">LSCM1_02303</name>
</gene>
<dbReference type="AlphaFoldDB" id="A0A836KJT6"/>
<keyword evidence="2" id="KW-1185">Reference proteome</keyword>
<name>A0A836KJT6_9TRYP</name>
<evidence type="ECO:0008006" key="3">
    <source>
        <dbReference type="Google" id="ProtNLM"/>
    </source>
</evidence>
<dbReference type="EMBL" id="JAFEUZ010000034">
    <property type="protein sequence ID" value="KAG5468323.1"/>
    <property type="molecule type" value="Genomic_DNA"/>
</dbReference>
<accession>A0A836KJT6</accession>
<evidence type="ECO:0000313" key="1">
    <source>
        <dbReference type="EMBL" id="KAG5468323.1"/>
    </source>
</evidence>
<dbReference type="PANTHER" id="PTHR34157:SF2">
    <property type="entry name" value="TUZIN"/>
    <property type="match status" value="1"/>
</dbReference>
<organism evidence="1 2">
    <name type="scientific">Leishmania martiniquensis</name>
    <dbReference type="NCBI Taxonomy" id="1580590"/>
    <lineage>
        <taxon>Eukaryota</taxon>
        <taxon>Discoba</taxon>
        <taxon>Euglenozoa</taxon>
        <taxon>Kinetoplastea</taxon>
        <taxon>Metakinetoplastina</taxon>
        <taxon>Trypanosomatida</taxon>
        <taxon>Trypanosomatidae</taxon>
        <taxon>Leishmaniinae</taxon>
        <taxon>Leishmania</taxon>
    </lineage>
</organism>
<dbReference type="SUPFAM" id="SSF52540">
    <property type="entry name" value="P-loop containing nucleoside triphosphate hydrolases"/>
    <property type="match status" value="1"/>
</dbReference>
<sequence length="645" mass="69204">MRTLLLPPRLSVRCTGASASCVVCAHHGDARTSACIPLDEAARWATRLATLDGGVAGALGSTATLAHSPACALTAWSLSPSLSVLPLRKLVVRGTTVNGFLEKSLGAAGFPIAGGAVKAPIGGAVYAVHLRCLSLSPLLEVGSRVYVERGRDEGCVGVVMGGVVVRVNGNGTYGVLLDDDVLDVAVPAEVVVVSEGRAKLVNDAGYGAVVEWVRTAGVARRAHRESIACVLFQRGWRVDRLHLLTAPDVQCATHVPKAVRMCVLEKSEWQRDHHRQMRQLLRERVKERDFRYTLTKYSGVVSASMALLGIAIAFGWNLKNSLAQQRAHQLAVATRTLTQTLKGSRSCSPGTWLAAQHIVARDGEVDAVRQVLRQLDTAHPRIVVFTGFGGCGKSFVCDRAVRMERMPAIRVDVRGAEDALRSVAKALGVSNVDVCGDLLDFVSDACRMAKAASGEPPLLMLALRGGSCLQRVYKDAVALACDRRVCHVVVEVPIESLTAADTGLPRLDFCAIPAFSREQAVAYTQHTADAVSLHHFIDVVGTSSDDLDALLAALHQRRVSAAACTNQKLLKAMRQLQATCAERPRARAALQQLCAFPYGEGQHSGADTPALRSAALSDIVLYDPVKDAWMFRSKLLHTASRCCWV</sequence>
<dbReference type="OrthoDB" id="269909at2759"/>
<reference evidence="1 2" key="1">
    <citation type="submission" date="2021-03" db="EMBL/GenBank/DDBJ databases">
        <title>Leishmania (Mundinia) martiniquensis Genome sequencing and assembly.</title>
        <authorList>
            <person name="Almutairi H."/>
            <person name="Gatherer D."/>
        </authorList>
    </citation>
    <scope>NUCLEOTIDE SEQUENCE [LARGE SCALE GENOMIC DNA]</scope>
    <source>
        <strain evidence="1">LSCM1</strain>
    </source>
</reference>